<keyword evidence="4" id="KW-0090">Biological rhythms</keyword>
<dbReference type="FunFam" id="3.30.450.20:FF:000022">
    <property type="entry name" value="circadian locomoter output cycles protein kaput"/>
    <property type="match status" value="1"/>
</dbReference>
<evidence type="ECO:0000259" key="11">
    <source>
        <dbReference type="PROSITE" id="PS50888"/>
    </source>
</evidence>
<keyword evidence="2" id="KW-0227">DNA damage</keyword>
<feature type="compositionally biased region" description="Polar residues" evidence="9">
    <location>
        <begin position="966"/>
        <end position="982"/>
    </location>
</feature>
<feature type="compositionally biased region" description="Low complexity" evidence="9">
    <location>
        <begin position="223"/>
        <end position="240"/>
    </location>
</feature>
<dbReference type="PROSITE" id="PS50888">
    <property type="entry name" value="BHLH"/>
    <property type="match status" value="1"/>
</dbReference>
<keyword evidence="6" id="KW-0010">Activator</keyword>
<dbReference type="GO" id="GO:0032922">
    <property type="term" value="P:circadian regulation of gene expression"/>
    <property type="evidence" value="ECO:0007669"/>
    <property type="project" value="InterPro"/>
</dbReference>
<sequence length="1219" mass="132612">MFGKICRSVEHFLHWCKRRGGQRGRGGRGRAELRGRAPGRSPHPRAAARGGGGGRSAAASPSLTHFPGRLRSPRKQRGLFLPSSALPLLPNPRGPAAPAPRASRGSQRGDAPVPGLGVRAQTCPAGTAWRGPPSCAPPSPHGAAGWQRAPRGSVPAAPGDNLNGTSAGGPAPARGRSRPVHLQARTPAARARRPPPAARAARPRAPGRAPTPRPPRPGRGAGRRAAQGSRGSGGRSVRVPGRGGPRPRVRPGETRQQERREGGGGEGGGGGGGRREAGGGRGRRKRRRRLSPPALRAEEFAARAAGLPQEPRDPRAGGRAAAAAQLRDPRPRWRRRRRRRQREQRLPPPPGRSSPRPLAASAPSGGGGGGGGGRRVSPAQSAPGPAGSPRPAPRKNCIENLMDEDEKDRAKRASRNKSEKKRRDQFNVLIKELSSMLPGNTRKMDKTTVLEKVIGFLQKHNEVSAQTEICDIQQDWKPSFLSNEEFTQLMLEALDGFIIAVTTDGSILYVSDSITPLLGHLPSDVMDQNLLNFLPEQEHSEVYKMLSSHMLVTDSPSPEYLKSDNDLEFYCHLLRGSLNPKEFPTYEYIKFVGNFRSYNNVPSPSCNGFDSTLSRPCRVPLGKEVCFIATVRLATPQFLKEMCIVDEPLEEFTSRHSLEWKFLFLDHRAPPIIGYLPFEVLGTSGYDYYHIDDLELLARCHQHLMQFGKGKSCCYRFLTKGQQWIWLQTHYYITYHQWNSKPEFIVCTHSVVSYADVRVERRQELALEDPPPEAVHASALKDKGSSLDPTQHFNALDAGTLGLNTNHSPSVSSRSSHKSSHTAMSEPASTPSKLMAEASTTALPRSAALPQELPVPGLSQAATMPAPLPAPSSCNLTQQLLPQTILQSSPAPMTQFSAQFSMFQTIKDQLEQRTRILQANIRWQQEELHKIQEQLCLVQDSNMQMFLQQPAGSLSFSSAPRPEAPQQLQQRSAPSSQSQLVASPQLPGQMASAQVANQHLLRESSVISTQGPRPMRSSQMMQGSGHSVSTLAPQFSSAAAALPPALSLTTLASASQDGSQCQPSPDFSHDRQLRLLLSQPIQPMMPGSCDARQPSEVSRTGRQVKYPQSQAVFQNTDMRTTSSSTSPPVLLMGQAVPQPSFPTSRQSPLQPAQAQQQPQHFLQVQAPSSLHSEQQDSLLLSTYSQQPGTLGYPPPPQPPRPPRRVSGLSESSGLQQPPR</sequence>
<dbReference type="InterPro" id="IPR047230">
    <property type="entry name" value="CLOCK-like"/>
</dbReference>
<feature type="compositionally biased region" description="Pro residues" evidence="9">
    <location>
        <begin position="89"/>
        <end position="98"/>
    </location>
</feature>
<evidence type="ECO:0000256" key="6">
    <source>
        <dbReference type="ARBA" id="ARBA00023159"/>
    </source>
</evidence>
<feature type="compositionally biased region" description="Low complexity" evidence="9">
    <location>
        <begin position="198"/>
        <end position="208"/>
    </location>
</feature>
<dbReference type="AlphaFoldDB" id="A0A8C0SKF5"/>
<evidence type="ECO:0000256" key="3">
    <source>
        <dbReference type="ARBA" id="ARBA00023015"/>
    </source>
</evidence>
<keyword evidence="8" id="KW-0539">Nucleus</keyword>
<keyword evidence="5" id="KW-0238">DNA-binding</keyword>
<evidence type="ECO:0000256" key="4">
    <source>
        <dbReference type="ARBA" id="ARBA00023108"/>
    </source>
</evidence>
<keyword evidence="1" id="KW-0677">Repeat</keyword>
<feature type="compositionally biased region" description="Polar residues" evidence="9">
    <location>
        <begin position="1095"/>
        <end position="1119"/>
    </location>
</feature>
<dbReference type="GO" id="GO:0003677">
    <property type="term" value="F:DNA binding"/>
    <property type="evidence" value="ECO:0007669"/>
    <property type="project" value="UniProtKB-KW"/>
</dbReference>
<evidence type="ECO:0000256" key="8">
    <source>
        <dbReference type="ARBA" id="ARBA00023242"/>
    </source>
</evidence>
<reference evidence="12" key="1">
    <citation type="submission" date="2018-10" db="EMBL/GenBank/DDBJ databases">
        <title>De novo assembly of a Great Dane genome.</title>
        <authorList>
            <person name="Kidd J.M."/>
            <person name="Pendleton A.L."/>
            <person name="Shen F."/>
            <person name="Emery S."/>
        </authorList>
    </citation>
    <scope>NUCLEOTIDE SEQUENCE [LARGE SCALE GENOMIC DNA]</scope>
    <source>
        <strain evidence="12">Great Dane</strain>
    </source>
</reference>
<dbReference type="SMART" id="SM00086">
    <property type="entry name" value="PAC"/>
    <property type="match status" value="1"/>
</dbReference>
<feature type="compositionally biased region" description="Polar residues" evidence="9">
    <location>
        <begin position="1005"/>
        <end position="1029"/>
    </location>
</feature>
<dbReference type="SMART" id="SM00353">
    <property type="entry name" value="HLH"/>
    <property type="match status" value="1"/>
</dbReference>
<dbReference type="GO" id="GO:0005667">
    <property type="term" value="C:transcription regulator complex"/>
    <property type="evidence" value="ECO:0007669"/>
    <property type="project" value="InterPro"/>
</dbReference>
<feature type="compositionally biased region" description="Low complexity" evidence="9">
    <location>
        <begin position="36"/>
        <end position="48"/>
    </location>
</feature>
<feature type="compositionally biased region" description="Basic and acidic residues" evidence="9">
    <location>
        <begin position="250"/>
        <end position="263"/>
    </location>
</feature>
<dbReference type="SUPFAM" id="SSF47459">
    <property type="entry name" value="HLH, helix-loop-helix DNA-binding domain"/>
    <property type="match status" value="1"/>
</dbReference>
<dbReference type="InterPro" id="IPR035965">
    <property type="entry name" value="PAS-like_dom_sf"/>
</dbReference>
<dbReference type="GO" id="GO:0005737">
    <property type="term" value="C:cytoplasm"/>
    <property type="evidence" value="ECO:0007669"/>
    <property type="project" value="InterPro"/>
</dbReference>
<dbReference type="InterPro" id="IPR001610">
    <property type="entry name" value="PAC"/>
</dbReference>
<feature type="compositionally biased region" description="Polar residues" evidence="9">
    <location>
        <begin position="1168"/>
        <end position="1188"/>
    </location>
</feature>
<dbReference type="FunFam" id="3.30.450.20:FF:000016">
    <property type="entry name" value="Circadian locomoter output cycles protein"/>
    <property type="match status" value="1"/>
</dbReference>
<accession>A0A8C0SKF5</accession>
<feature type="domain" description="PAS" evidence="10">
    <location>
        <begin position="661"/>
        <end position="708"/>
    </location>
</feature>
<dbReference type="Pfam" id="PF00010">
    <property type="entry name" value="HLH"/>
    <property type="match status" value="1"/>
</dbReference>
<dbReference type="GO" id="GO:0006974">
    <property type="term" value="P:DNA damage response"/>
    <property type="evidence" value="ECO:0007669"/>
    <property type="project" value="UniProtKB-KW"/>
</dbReference>
<dbReference type="Gene3D" id="3.30.450.20">
    <property type="entry name" value="PAS domain"/>
    <property type="match status" value="2"/>
</dbReference>
<evidence type="ECO:0000256" key="7">
    <source>
        <dbReference type="ARBA" id="ARBA00023163"/>
    </source>
</evidence>
<feature type="compositionally biased region" description="Low complexity" evidence="9">
    <location>
        <begin position="79"/>
        <end position="88"/>
    </location>
</feature>
<feature type="domain" description="BHLH" evidence="11">
    <location>
        <begin position="410"/>
        <end position="460"/>
    </location>
</feature>
<feature type="region of interest" description="Disordered" evidence="9">
    <location>
        <begin position="1081"/>
        <end position="1219"/>
    </location>
</feature>
<dbReference type="PANTHER" id="PTHR46055:SF1">
    <property type="entry name" value="NEURONAL PAS DOMAIN-CONTAINING PROTEIN 2"/>
    <property type="match status" value="1"/>
</dbReference>
<dbReference type="GO" id="GO:0005634">
    <property type="term" value="C:nucleus"/>
    <property type="evidence" value="ECO:0007669"/>
    <property type="project" value="InterPro"/>
</dbReference>
<feature type="region of interest" description="Disordered" evidence="9">
    <location>
        <begin position="19"/>
        <end position="423"/>
    </location>
</feature>
<evidence type="ECO:0000256" key="2">
    <source>
        <dbReference type="ARBA" id="ARBA00022763"/>
    </source>
</evidence>
<protein>
    <recommendedName>
        <fullName evidence="14">Neuronal PAS domain protein 2</fullName>
    </recommendedName>
</protein>
<dbReference type="Ensembl" id="ENSCAFT00040026471.1">
    <property type="protein sequence ID" value="ENSCAFP00040023003.1"/>
    <property type="gene ID" value="ENSCAFG00040014356.1"/>
</dbReference>
<dbReference type="SUPFAM" id="SSF55785">
    <property type="entry name" value="PYP-like sensor domain (PAS domain)"/>
    <property type="match status" value="2"/>
</dbReference>
<feature type="compositionally biased region" description="Low complexity" evidence="9">
    <location>
        <begin position="353"/>
        <end position="363"/>
    </location>
</feature>
<feature type="compositionally biased region" description="Gly residues" evidence="9">
    <location>
        <begin position="364"/>
        <end position="374"/>
    </location>
</feature>
<dbReference type="InterPro" id="IPR000014">
    <property type="entry name" value="PAS"/>
</dbReference>
<dbReference type="InterPro" id="IPR013767">
    <property type="entry name" value="PAS_fold"/>
</dbReference>
<feature type="compositionally biased region" description="Basic residues" evidence="9">
    <location>
        <begin position="19"/>
        <end position="28"/>
    </location>
</feature>
<dbReference type="InterPro" id="IPR011598">
    <property type="entry name" value="bHLH_dom"/>
</dbReference>
<feature type="compositionally biased region" description="Low complexity" evidence="9">
    <location>
        <begin position="375"/>
        <end position="385"/>
    </location>
</feature>
<dbReference type="InterPro" id="IPR001067">
    <property type="entry name" value="Nuc_translocat"/>
</dbReference>
<feature type="region of interest" description="Disordered" evidence="9">
    <location>
        <begin position="953"/>
        <end position="1029"/>
    </location>
</feature>
<evidence type="ECO:0000256" key="1">
    <source>
        <dbReference type="ARBA" id="ARBA00022737"/>
    </source>
</evidence>
<feature type="compositionally biased region" description="Basic residues" evidence="9">
    <location>
        <begin position="332"/>
        <end position="342"/>
    </location>
</feature>
<evidence type="ECO:0000313" key="13">
    <source>
        <dbReference type="Proteomes" id="UP000694542"/>
    </source>
</evidence>
<feature type="compositionally biased region" description="Low complexity" evidence="9">
    <location>
        <begin position="317"/>
        <end position="326"/>
    </location>
</feature>
<evidence type="ECO:0008006" key="14">
    <source>
        <dbReference type="Google" id="ProtNLM"/>
    </source>
</evidence>
<feature type="compositionally biased region" description="Basic residues" evidence="9">
    <location>
        <begin position="410"/>
        <end position="420"/>
    </location>
</feature>
<dbReference type="InterPro" id="IPR036638">
    <property type="entry name" value="HLH_DNA-bd_sf"/>
</dbReference>
<dbReference type="GO" id="GO:0000981">
    <property type="term" value="F:DNA-binding transcription factor activity, RNA polymerase II-specific"/>
    <property type="evidence" value="ECO:0007669"/>
    <property type="project" value="InterPro"/>
</dbReference>
<dbReference type="PROSITE" id="PS50112">
    <property type="entry name" value="PAS"/>
    <property type="match status" value="2"/>
</dbReference>
<dbReference type="Pfam" id="PF00989">
    <property type="entry name" value="PAS"/>
    <property type="match status" value="1"/>
</dbReference>
<evidence type="ECO:0000256" key="5">
    <source>
        <dbReference type="ARBA" id="ARBA00023125"/>
    </source>
</evidence>
<evidence type="ECO:0000256" key="9">
    <source>
        <dbReference type="SAM" id="MobiDB-lite"/>
    </source>
</evidence>
<dbReference type="Gene3D" id="4.10.280.10">
    <property type="entry name" value="Helix-loop-helix DNA-binding domain"/>
    <property type="match status" value="1"/>
</dbReference>
<keyword evidence="3" id="KW-0805">Transcription regulation</keyword>
<reference evidence="12" key="2">
    <citation type="submission" date="2025-08" db="UniProtKB">
        <authorList>
            <consortium name="Ensembl"/>
        </authorList>
    </citation>
    <scope>IDENTIFICATION</scope>
</reference>
<feature type="region of interest" description="Disordered" evidence="9">
    <location>
        <begin position="799"/>
        <end position="839"/>
    </location>
</feature>
<evidence type="ECO:0000259" key="10">
    <source>
        <dbReference type="PROSITE" id="PS50112"/>
    </source>
</evidence>
<keyword evidence="7" id="KW-0804">Transcription</keyword>
<dbReference type="Proteomes" id="UP000694542">
    <property type="component" value="Chromosome 10"/>
</dbReference>
<dbReference type="GO" id="GO:0046983">
    <property type="term" value="F:protein dimerization activity"/>
    <property type="evidence" value="ECO:0007669"/>
    <property type="project" value="InterPro"/>
</dbReference>
<feature type="domain" description="PAS" evidence="10">
    <location>
        <begin position="483"/>
        <end position="546"/>
    </location>
</feature>
<proteinExistence type="predicted"/>
<dbReference type="SMART" id="SM00091">
    <property type="entry name" value="PAS"/>
    <property type="match status" value="2"/>
</dbReference>
<dbReference type="NCBIfam" id="TIGR00229">
    <property type="entry name" value="sensory_box"/>
    <property type="match status" value="1"/>
</dbReference>
<dbReference type="Pfam" id="PF14598">
    <property type="entry name" value="PAS_11"/>
    <property type="match status" value="1"/>
</dbReference>
<organism evidence="12 13">
    <name type="scientific">Canis lupus familiaris</name>
    <name type="common">Dog</name>
    <name type="synonym">Canis familiaris</name>
    <dbReference type="NCBI Taxonomy" id="9615"/>
    <lineage>
        <taxon>Eukaryota</taxon>
        <taxon>Metazoa</taxon>
        <taxon>Chordata</taxon>
        <taxon>Craniata</taxon>
        <taxon>Vertebrata</taxon>
        <taxon>Euteleostomi</taxon>
        <taxon>Mammalia</taxon>
        <taxon>Eutheria</taxon>
        <taxon>Laurasiatheria</taxon>
        <taxon>Carnivora</taxon>
        <taxon>Caniformia</taxon>
        <taxon>Canidae</taxon>
        <taxon>Canis</taxon>
    </lineage>
</organism>
<dbReference type="CDD" id="cd19737">
    <property type="entry name" value="bHLH-PAS_NPAS2_PASD4"/>
    <property type="match status" value="1"/>
</dbReference>
<feature type="compositionally biased region" description="Polar residues" evidence="9">
    <location>
        <begin position="1208"/>
        <end position="1219"/>
    </location>
</feature>
<evidence type="ECO:0000313" key="12">
    <source>
        <dbReference type="Ensembl" id="ENSCAFP00040023003.1"/>
    </source>
</evidence>
<dbReference type="CDD" id="cd00130">
    <property type="entry name" value="PAS"/>
    <property type="match status" value="2"/>
</dbReference>
<feature type="compositionally biased region" description="Basic residues" evidence="9">
    <location>
        <begin position="281"/>
        <end position="290"/>
    </location>
</feature>
<dbReference type="FunFam" id="4.10.280.10:FF:000013">
    <property type="entry name" value="Circadian locomoter output cycles protein kaput"/>
    <property type="match status" value="1"/>
</dbReference>
<feature type="compositionally biased region" description="Polar residues" evidence="9">
    <location>
        <begin position="827"/>
        <end position="839"/>
    </location>
</feature>
<dbReference type="PANTHER" id="PTHR46055">
    <property type="entry name" value="CIRCADIAN LOCOMOTER OUTPUT CYCLES PROTEIN KAPUT"/>
    <property type="match status" value="1"/>
</dbReference>
<name>A0A8C0SKF5_CANLF</name>
<feature type="compositionally biased region" description="Low complexity" evidence="9">
    <location>
        <begin position="1146"/>
        <end position="1167"/>
    </location>
</feature>
<dbReference type="PRINTS" id="PR00785">
    <property type="entry name" value="NCTRNSLOCATR"/>
</dbReference>